<feature type="region of interest" description="Disordered" evidence="1">
    <location>
        <begin position="1"/>
        <end position="23"/>
    </location>
</feature>
<evidence type="ECO:0000313" key="2">
    <source>
        <dbReference type="EMBL" id="KAK4141934.1"/>
    </source>
</evidence>
<dbReference type="Proteomes" id="UP001302676">
    <property type="component" value="Unassembled WGS sequence"/>
</dbReference>
<dbReference type="EMBL" id="MU853604">
    <property type="protein sequence ID" value="KAK4141934.1"/>
    <property type="molecule type" value="Genomic_DNA"/>
</dbReference>
<feature type="compositionally biased region" description="Basic residues" evidence="1">
    <location>
        <begin position="1"/>
        <end position="11"/>
    </location>
</feature>
<gene>
    <name evidence="2" type="ORF">C8A04DRAFT_30485</name>
</gene>
<proteinExistence type="predicted"/>
<name>A0AAN6UZW0_9PEZI</name>
<reference evidence="2" key="2">
    <citation type="submission" date="2023-05" db="EMBL/GenBank/DDBJ databases">
        <authorList>
            <consortium name="Lawrence Berkeley National Laboratory"/>
            <person name="Steindorff A."/>
            <person name="Hensen N."/>
            <person name="Bonometti L."/>
            <person name="Westerberg I."/>
            <person name="Brannstrom I.O."/>
            <person name="Guillou S."/>
            <person name="Cros-Aarteil S."/>
            <person name="Calhoun S."/>
            <person name="Haridas S."/>
            <person name="Kuo A."/>
            <person name="Mondo S."/>
            <person name="Pangilinan J."/>
            <person name="Riley R."/>
            <person name="Labutti K."/>
            <person name="Andreopoulos B."/>
            <person name="Lipzen A."/>
            <person name="Chen C."/>
            <person name="Yanf M."/>
            <person name="Daum C."/>
            <person name="Ng V."/>
            <person name="Clum A."/>
            <person name="Ohm R."/>
            <person name="Martin F."/>
            <person name="Silar P."/>
            <person name="Natvig D."/>
            <person name="Lalanne C."/>
            <person name="Gautier V."/>
            <person name="Ament-Velasquez S.L."/>
            <person name="Kruys A."/>
            <person name="Hutchinson M.I."/>
            <person name="Powell A.J."/>
            <person name="Barry K."/>
            <person name="Miller A.N."/>
            <person name="Grigoriev I.V."/>
            <person name="Debuchy R."/>
            <person name="Gladieux P."/>
            <person name="Thoren M.H."/>
            <person name="Johannesson H."/>
        </authorList>
    </citation>
    <scope>NUCLEOTIDE SEQUENCE</scope>
    <source>
        <strain evidence="2">CBS 141.50</strain>
    </source>
</reference>
<accession>A0AAN6UZW0</accession>
<evidence type="ECO:0000256" key="1">
    <source>
        <dbReference type="SAM" id="MobiDB-lite"/>
    </source>
</evidence>
<dbReference type="RefSeq" id="XP_062635305.1">
    <property type="nucleotide sequence ID" value="XM_062781395.1"/>
</dbReference>
<dbReference type="AlphaFoldDB" id="A0AAN6UZW0"/>
<dbReference type="Gene3D" id="3.40.50.1010">
    <property type="entry name" value="5'-nuclease"/>
    <property type="match status" value="1"/>
</dbReference>
<protein>
    <recommendedName>
        <fullName evidence="4">NYN domain-containing protein</fullName>
    </recommendedName>
</protein>
<organism evidence="2 3">
    <name type="scientific">Dichotomopilus funicola</name>
    <dbReference type="NCBI Taxonomy" id="1934379"/>
    <lineage>
        <taxon>Eukaryota</taxon>
        <taxon>Fungi</taxon>
        <taxon>Dikarya</taxon>
        <taxon>Ascomycota</taxon>
        <taxon>Pezizomycotina</taxon>
        <taxon>Sordariomycetes</taxon>
        <taxon>Sordariomycetidae</taxon>
        <taxon>Sordariales</taxon>
        <taxon>Chaetomiaceae</taxon>
        <taxon>Dichotomopilus</taxon>
    </lineage>
</organism>
<sequence length="222" mass="24837">MKFTSRLRRNRTQGPSFLYGSRPPPNDSVWKAFEKNKFETNIYDRAHGGKEKEVDNSMSVDMATKATDLRIRAEVMADPEATEKKDNTTFVAITGDRDMMPAVKRVLECGIRVELARFFNKDPTEAVKTVNMYKLLDPDLVAGDKHDGAKIDERLQNPTAKNTIENTNNNHGGYNIDNASANAGGNINSGDATGVDNDEEGWDTVVSNIDTGRRHRRVFNQQ</sequence>
<comment type="caution">
    <text evidence="2">The sequence shown here is derived from an EMBL/GenBank/DDBJ whole genome shotgun (WGS) entry which is preliminary data.</text>
</comment>
<evidence type="ECO:0008006" key="4">
    <source>
        <dbReference type="Google" id="ProtNLM"/>
    </source>
</evidence>
<keyword evidence="3" id="KW-1185">Reference proteome</keyword>
<reference evidence="2" key="1">
    <citation type="journal article" date="2023" name="Mol. Phylogenet. Evol.">
        <title>Genome-scale phylogeny and comparative genomics of the fungal order Sordariales.</title>
        <authorList>
            <person name="Hensen N."/>
            <person name="Bonometti L."/>
            <person name="Westerberg I."/>
            <person name="Brannstrom I.O."/>
            <person name="Guillou S."/>
            <person name="Cros-Aarteil S."/>
            <person name="Calhoun S."/>
            <person name="Haridas S."/>
            <person name="Kuo A."/>
            <person name="Mondo S."/>
            <person name="Pangilinan J."/>
            <person name="Riley R."/>
            <person name="LaButti K."/>
            <person name="Andreopoulos B."/>
            <person name="Lipzen A."/>
            <person name="Chen C."/>
            <person name="Yan M."/>
            <person name="Daum C."/>
            <person name="Ng V."/>
            <person name="Clum A."/>
            <person name="Steindorff A."/>
            <person name="Ohm R.A."/>
            <person name="Martin F."/>
            <person name="Silar P."/>
            <person name="Natvig D.O."/>
            <person name="Lalanne C."/>
            <person name="Gautier V."/>
            <person name="Ament-Velasquez S.L."/>
            <person name="Kruys A."/>
            <person name="Hutchinson M.I."/>
            <person name="Powell A.J."/>
            <person name="Barry K."/>
            <person name="Miller A.N."/>
            <person name="Grigoriev I.V."/>
            <person name="Debuchy R."/>
            <person name="Gladieux P."/>
            <person name="Hiltunen Thoren M."/>
            <person name="Johannesson H."/>
        </authorList>
    </citation>
    <scope>NUCLEOTIDE SEQUENCE</scope>
    <source>
        <strain evidence="2">CBS 141.50</strain>
    </source>
</reference>
<evidence type="ECO:0000313" key="3">
    <source>
        <dbReference type="Proteomes" id="UP001302676"/>
    </source>
</evidence>
<dbReference type="GeneID" id="87818008"/>